<dbReference type="Proteomes" id="UP000006319">
    <property type="component" value="Unassembled WGS sequence"/>
</dbReference>
<evidence type="ECO:0008006" key="3">
    <source>
        <dbReference type="Google" id="ProtNLM"/>
    </source>
</evidence>
<proteinExistence type="predicted"/>
<dbReference type="Pfam" id="PF05795">
    <property type="entry name" value="Plasmodium_Vir"/>
    <property type="match status" value="1"/>
</dbReference>
<keyword evidence="2" id="KW-1185">Reference proteome</keyword>
<name>K6V2Z2_PLACD</name>
<organism evidence="1 2">
    <name type="scientific">Plasmodium cynomolgi (strain B)</name>
    <dbReference type="NCBI Taxonomy" id="1120755"/>
    <lineage>
        <taxon>Eukaryota</taxon>
        <taxon>Sar</taxon>
        <taxon>Alveolata</taxon>
        <taxon>Apicomplexa</taxon>
        <taxon>Aconoidasida</taxon>
        <taxon>Haemosporida</taxon>
        <taxon>Plasmodiidae</taxon>
        <taxon>Plasmodium</taxon>
        <taxon>Plasmodium (Plasmodium)</taxon>
    </lineage>
</organism>
<dbReference type="RefSeq" id="XP_004227903.1">
    <property type="nucleotide sequence ID" value="XM_004227855.1"/>
</dbReference>
<dbReference type="AlphaFoldDB" id="K6V2Z2"/>
<dbReference type="KEGG" id="pcy:PCYB_004340"/>
<gene>
    <name evidence="1" type="ORF">PCYB_004340</name>
</gene>
<dbReference type="GeneID" id="14696227"/>
<dbReference type="VEuPathDB" id="PlasmoDB:PCYB_004340"/>
<sequence>MVMLIKNFTYNCPIILNIKQRYICTNYFVKISDMEKIKNKKELYNFLEIYESIKKTLNNNNKGKKEKYCGYIKNLF</sequence>
<dbReference type="EMBL" id="DF157593">
    <property type="protein sequence ID" value="GAB69685.1"/>
    <property type="molecule type" value="Genomic_DNA"/>
</dbReference>
<evidence type="ECO:0000313" key="2">
    <source>
        <dbReference type="Proteomes" id="UP000006319"/>
    </source>
</evidence>
<protein>
    <recommendedName>
        <fullName evidence="3">CYIR protein</fullName>
    </recommendedName>
</protein>
<dbReference type="InterPro" id="IPR008780">
    <property type="entry name" value="Plasmodium_Vir"/>
</dbReference>
<accession>K6V2Z2</accession>
<reference evidence="1 2" key="1">
    <citation type="journal article" date="2012" name="Nat. Genet.">
        <title>Plasmodium cynomolgi genome sequences provide insight into Plasmodium vivax and the monkey malaria clade.</title>
        <authorList>
            <person name="Tachibana S."/>
            <person name="Sullivan S.A."/>
            <person name="Kawai S."/>
            <person name="Nakamura S."/>
            <person name="Kim H.R."/>
            <person name="Goto N."/>
            <person name="Arisue N."/>
            <person name="Palacpac N.M.Q."/>
            <person name="Honma H."/>
            <person name="Yagi M."/>
            <person name="Tougan T."/>
            <person name="Katakai Y."/>
            <person name="Kaneko O."/>
            <person name="Mita T."/>
            <person name="Kita K."/>
            <person name="Yasutomi Y."/>
            <person name="Sutton P.L."/>
            <person name="Shakhbatyan R."/>
            <person name="Horii T."/>
            <person name="Yasunaga T."/>
            <person name="Barnwell J.W."/>
            <person name="Escalante A.A."/>
            <person name="Carlton J.M."/>
            <person name="Tanabe K."/>
        </authorList>
    </citation>
    <scope>NUCLEOTIDE SEQUENCE [LARGE SCALE GENOMIC DNA]</scope>
    <source>
        <strain evidence="1 2">B</strain>
    </source>
</reference>
<dbReference type="OrthoDB" id="389237at2759"/>
<evidence type="ECO:0000313" key="1">
    <source>
        <dbReference type="EMBL" id="GAB69685.1"/>
    </source>
</evidence>